<proteinExistence type="predicted"/>
<accession>A0ABZ3F1C9</accession>
<dbReference type="Proteomes" id="UP001451571">
    <property type="component" value="Chromosome"/>
</dbReference>
<dbReference type="RefSeq" id="WP_342759516.1">
    <property type="nucleotide sequence ID" value="NZ_CP146256.1"/>
</dbReference>
<reference evidence="1 2" key="1">
    <citation type="submission" date="2024-02" db="EMBL/GenBank/DDBJ databases">
        <title>Bacterial strain from lacustrine sediment.</title>
        <authorList>
            <person name="Petit C."/>
            <person name="Fadhlaoui K."/>
        </authorList>
    </citation>
    <scope>NUCLEOTIDE SEQUENCE [LARGE SCALE GENOMIC DNA]</scope>
    <source>
        <strain evidence="1 2">IPX-CK</strain>
    </source>
</reference>
<organism evidence="1 2">
    <name type="scientific">Kineothrix sedimenti</name>
    <dbReference type="NCBI Taxonomy" id="3123317"/>
    <lineage>
        <taxon>Bacteria</taxon>
        <taxon>Bacillati</taxon>
        <taxon>Bacillota</taxon>
        <taxon>Clostridia</taxon>
        <taxon>Lachnospirales</taxon>
        <taxon>Lachnospiraceae</taxon>
        <taxon>Kineothrix</taxon>
    </lineage>
</organism>
<sequence>MDELEKNIMTYTISLDFWLDDNEVISDDKMVEMIKELLDGTAWGVTNIKILDVSD</sequence>
<evidence type="ECO:0000313" key="2">
    <source>
        <dbReference type="Proteomes" id="UP001451571"/>
    </source>
</evidence>
<name>A0ABZ3F1C9_9FIRM</name>
<protein>
    <submittedName>
        <fullName evidence="1">Uncharacterized protein</fullName>
    </submittedName>
</protein>
<dbReference type="EMBL" id="CP146256">
    <property type="protein sequence ID" value="XAH75940.1"/>
    <property type="molecule type" value="Genomic_DNA"/>
</dbReference>
<gene>
    <name evidence="1" type="ORF">V6984_09335</name>
</gene>
<evidence type="ECO:0000313" key="1">
    <source>
        <dbReference type="EMBL" id="XAH75940.1"/>
    </source>
</evidence>
<keyword evidence="2" id="KW-1185">Reference proteome</keyword>